<organism evidence="2 3">
    <name type="scientific">Actinomadura graeca</name>
    <dbReference type="NCBI Taxonomy" id="2750812"/>
    <lineage>
        <taxon>Bacteria</taxon>
        <taxon>Bacillati</taxon>
        <taxon>Actinomycetota</taxon>
        <taxon>Actinomycetes</taxon>
        <taxon>Streptosporangiales</taxon>
        <taxon>Thermomonosporaceae</taxon>
        <taxon>Actinomadura</taxon>
    </lineage>
</organism>
<dbReference type="Proteomes" id="UP001049518">
    <property type="component" value="Chromosome"/>
</dbReference>
<gene>
    <name evidence="2" type="ORF">AGRA3207_003312</name>
</gene>
<feature type="signal peptide" evidence="1">
    <location>
        <begin position="1"/>
        <end position="32"/>
    </location>
</feature>
<sequence length="105" mass="11655">MELWRVIVCRSTVLLAAFGTAALVLTMTPAQADGSPAERSWEIITCQKVDASRLPTVFGEDCDSGTWGPVDDFLIVDARSQNRYYCQEGWSEGGQWVRGKRCLPL</sequence>
<keyword evidence="1" id="KW-0732">Signal</keyword>
<reference evidence="2" key="1">
    <citation type="submission" date="2020-07" db="EMBL/GenBank/DDBJ databases">
        <authorList>
            <person name="Tarantini F.S."/>
            <person name="Hong K.W."/>
            <person name="Chan K.G."/>
        </authorList>
    </citation>
    <scope>NUCLEOTIDE SEQUENCE</scope>
    <source>
        <strain evidence="2">32-07</strain>
    </source>
</reference>
<evidence type="ECO:0000256" key="1">
    <source>
        <dbReference type="SAM" id="SignalP"/>
    </source>
</evidence>
<name>A0ABX8QX69_9ACTN</name>
<proteinExistence type="predicted"/>
<evidence type="ECO:0000313" key="2">
    <source>
        <dbReference type="EMBL" id="QXJ22327.1"/>
    </source>
</evidence>
<evidence type="ECO:0000313" key="3">
    <source>
        <dbReference type="Proteomes" id="UP001049518"/>
    </source>
</evidence>
<keyword evidence="3" id="KW-1185">Reference proteome</keyword>
<dbReference type="RefSeq" id="WP_231335551.1">
    <property type="nucleotide sequence ID" value="NZ_CP059572.1"/>
</dbReference>
<feature type="chain" id="PRO_5047074341" description="Secreted protein" evidence="1">
    <location>
        <begin position="33"/>
        <end position="105"/>
    </location>
</feature>
<evidence type="ECO:0008006" key="4">
    <source>
        <dbReference type="Google" id="ProtNLM"/>
    </source>
</evidence>
<accession>A0ABX8QX69</accession>
<dbReference type="EMBL" id="CP059572">
    <property type="protein sequence ID" value="QXJ22327.1"/>
    <property type="molecule type" value="Genomic_DNA"/>
</dbReference>
<protein>
    <recommendedName>
        <fullName evidence="4">Secreted protein</fullName>
    </recommendedName>
</protein>